<dbReference type="STRING" id="1802559.A2372_02165"/>
<evidence type="ECO:0000256" key="2">
    <source>
        <dbReference type="SAM" id="Coils"/>
    </source>
</evidence>
<dbReference type="InterPro" id="IPR023093">
    <property type="entry name" value="ScpA-like_C"/>
</dbReference>
<evidence type="ECO:0000256" key="1">
    <source>
        <dbReference type="ARBA" id="ARBA00044777"/>
    </source>
</evidence>
<sequence>MYQINTAQFTGPIETLLEMIEARKLEITQVSLALVTDDFLKFVQEMNLSGKERNEAEIRFLSDFVAIASRLLLIKSKALLPSLELSTEDQEDIKDLEHRLKFYQQFKPAMVHVKTLYEQESVAVARPLLLGRPTIFYPSPEITPSTMHAAMATLFETLKAAALEFKKVENTVVRLEEKIEEILMKVTAGIKSFGNLINEKSKKEVVVLFLALLHLLRDQHIHVEQPDRFGDIAIKKSPHE</sequence>
<proteinExistence type="predicted"/>
<evidence type="ECO:0000313" key="3">
    <source>
        <dbReference type="EMBL" id="OGM93189.1"/>
    </source>
</evidence>
<dbReference type="InterPro" id="IPR003768">
    <property type="entry name" value="ScpA"/>
</dbReference>
<gene>
    <name evidence="3" type="ORF">A2372_02165</name>
</gene>
<organism evidence="3 4">
    <name type="scientific">Candidatus Wolfebacteria bacterium RIFOXYB1_FULL_54_12</name>
    <dbReference type="NCBI Taxonomy" id="1802559"/>
    <lineage>
        <taxon>Bacteria</taxon>
        <taxon>Candidatus Wolfeibacteriota</taxon>
    </lineage>
</organism>
<protein>
    <recommendedName>
        <fullName evidence="1">Segregation and condensation protein A</fullName>
    </recommendedName>
</protein>
<comment type="caution">
    <text evidence="3">The sequence shown here is derived from an EMBL/GenBank/DDBJ whole genome shotgun (WGS) entry which is preliminary data.</text>
</comment>
<dbReference type="Gene3D" id="1.10.10.580">
    <property type="entry name" value="Structural maintenance of chromosome 1. Chain E"/>
    <property type="match status" value="1"/>
</dbReference>
<dbReference type="InterPro" id="IPR036390">
    <property type="entry name" value="WH_DNA-bd_sf"/>
</dbReference>
<dbReference type="SUPFAM" id="SSF46785">
    <property type="entry name" value="Winged helix' DNA-binding domain"/>
    <property type="match status" value="1"/>
</dbReference>
<evidence type="ECO:0000313" key="4">
    <source>
        <dbReference type="Proteomes" id="UP000176422"/>
    </source>
</evidence>
<dbReference type="Proteomes" id="UP000176422">
    <property type="component" value="Unassembled WGS sequence"/>
</dbReference>
<dbReference type="AlphaFoldDB" id="A0A1F8DYP1"/>
<dbReference type="Gene3D" id="6.10.250.2410">
    <property type="match status" value="1"/>
</dbReference>
<dbReference type="PANTHER" id="PTHR33969:SF2">
    <property type="entry name" value="SEGREGATION AND CONDENSATION PROTEIN A"/>
    <property type="match status" value="1"/>
</dbReference>
<dbReference type="EMBL" id="MGIT01000001">
    <property type="protein sequence ID" value="OGM93189.1"/>
    <property type="molecule type" value="Genomic_DNA"/>
</dbReference>
<name>A0A1F8DYP1_9BACT</name>
<keyword evidence="2" id="KW-0175">Coiled coil</keyword>
<dbReference type="Pfam" id="PF02616">
    <property type="entry name" value="SMC_ScpA"/>
    <property type="match status" value="1"/>
</dbReference>
<reference evidence="3 4" key="1">
    <citation type="journal article" date="2016" name="Nat. Commun.">
        <title>Thousands of microbial genomes shed light on interconnected biogeochemical processes in an aquifer system.</title>
        <authorList>
            <person name="Anantharaman K."/>
            <person name="Brown C.T."/>
            <person name="Hug L.A."/>
            <person name="Sharon I."/>
            <person name="Castelle C.J."/>
            <person name="Probst A.J."/>
            <person name="Thomas B.C."/>
            <person name="Singh A."/>
            <person name="Wilkins M.J."/>
            <person name="Karaoz U."/>
            <person name="Brodie E.L."/>
            <person name="Williams K.H."/>
            <person name="Hubbard S.S."/>
            <person name="Banfield J.F."/>
        </authorList>
    </citation>
    <scope>NUCLEOTIDE SEQUENCE [LARGE SCALE GENOMIC DNA]</scope>
</reference>
<feature type="coiled-coil region" evidence="2">
    <location>
        <begin position="158"/>
        <end position="185"/>
    </location>
</feature>
<accession>A0A1F8DYP1</accession>
<dbReference type="PANTHER" id="PTHR33969">
    <property type="entry name" value="SEGREGATION AND CONDENSATION PROTEIN A"/>
    <property type="match status" value="1"/>
</dbReference>